<gene>
    <name evidence="2" type="ORF">BQ4739_LOCUS841</name>
</gene>
<keyword evidence="3" id="KW-1185">Reference proteome</keyword>
<organism evidence="2 3">
    <name type="scientific">Tetradesmus obliquus</name>
    <name type="common">Green alga</name>
    <name type="synonym">Acutodesmus obliquus</name>
    <dbReference type="NCBI Taxonomy" id="3088"/>
    <lineage>
        <taxon>Eukaryota</taxon>
        <taxon>Viridiplantae</taxon>
        <taxon>Chlorophyta</taxon>
        <taxon>core chlorophytes</taxon>
        <taxon>Chlorophyceae</taxon>
        <taxon>CS clade</taxon>
        <taxon>Sphaeropleales</taxon>
        <taxon>Scenedesmaceae</taxon>
        <taxon>Tetradesmus</taxon>
    </lineage>
</organism>
<accession>A0A383V5R7</accession>
<evidence type="ECO:0000313" key="3">
    <source>
        <dbReference type="Proteomes" id="UP000256970"/>
    </source>
</evidence>
<feature type="transmembrane region" description="Helical" evidence="1">
    <location>
        <begin position="220"/>
        <end position="240"/>
    </location>
</feature>
<feature type="transmembrane region" description="Helical" evidence="1">
    <location>
        <begin position="305"/>
        <end position="323"/>
    </location>
</feature>
<protein>
    <submittedName>
        <fullName evidence="2">Uncharacterized protein</fullName>
    </submittedName>
</protein>
<proteinExistence type="predicted"/>
<keyword evidence="1" id="KW-0812">Transmembrane</keyword>
<evidence type="ECO:0000313" key="2">
    <source>
        <dbReference type="EMBL" id="SZX60280.1"/>
    </source>
</evidence>
<dbReference type="OrthoDB" id="547828at2759"/>
<dbReference type="Proteomes" id="UP000256970">
    <property type="component" value="Unassembled WGS sequence"/>
</dbReference>
<evidence type="ECO:0000256" key="1">
    <source>
        <dbReference type="SAM" id="Phobius"/>
    </source>
</evidence>
<dbReference type="AlphaFoldDB" id="A0A383V5R7"/>
<feature type="transmembrane region" description="Helical" evidence="1">
    <location>
        <begin position="266"/>
        <end position="284"/>
    </location>
</feature>
<sequence>MQLLRQPAASGVNTRFVSRRSRTTVTKAAGTSVAERTEAAAAAAPAEDDKLAEIYIGFPKGDYDRSEGRTGRVIKDDPAKYPKKEDLGPLLGATGGWAGGEAGLWQLREQVMREKAAAKTGAKAAAAPAPAAARPASPPAPKDGKAPIYVGYAKDELEVRKAGAPGRFILDDPKKYPAKDDVGIFPGATGGFAGGEKGLKQFIETGDLQLRDPRQAPKQFSPVAIAGLLVVAGAGGGLLLNELTDLGEIAVRTEITNAPLDDKTKALLLAAVALLGGVGMLATGRALVSSLQNRISSAGDQASKLVIAGAFWVGVFAAARFVLLEL</sequence>
<keyword evidence="1" id="KW-0472">Membrane</keyword>
<reference evidence="2 3" key="1">
    <citation type="submission" date="2016-10" db="EMBL/GenBank/DDBJ databases">
        <authorList>
            <person name="Cai Z."/>
        </authorList>
    </citation>
    <scope>NUCLEOTIDE SEQUENCE [LARGE SCALE GENOMIC DNA]</scope>
</reference>
<keyword evidence="1" id="KW-1133">Transmembrane helix</keyword>
<dbReference type="EMBL" id="FNXT01000050">
    <property type="protein sequence ID" value="SZX60280.1"/>
    <property type="molecule type" value="Genomic_DNA"/>
</dbReference>
<name>A0A383V5R7_TETOB</name>